<dbReference type="InterPro" id="IPR051678">
    <property type="entry name" value="AGP_Transferase"/>
</dbReference>
<dbReference type="PANTHER" id="PTHR21310">
    <property type="entry name" value="AMINOGLYCOSIDE PHOSPHOTRANSFERASE-RELATED-RELATED"/>
    <property type="match status" value="1"/>
</dbReference>
<evidence type="ECO:0000313" key="2">
    <source>
        <dbReference type="EMBL" id="KAK4222193.1"/>
    </source>
</evidence>
<dbReference type="EMBL" id="MU865486">
    <property type="protein sequence ID" value="KAK4222193.1"/>
    <property type="molecule type" value="Genomic_DNA"/>
</dbReference>
<keyword evidence="3" id="KW-1185">Reference proteome</keyword>
<dbReference type="CDD" id="cd05120">
    <property type="entry name" value="APH_ChoK_like"/>
    <property type="match status" value="1"/>
</dbReference>
<reference evidence="2" key="1">
    <citation type="journal article" date="2023" name="Mol. Phylogenet. Evol.">
        <title>Genome-scale phylogeny and comparative genomics of the fungal order Sordariales.</title>
        <authorList>
            <person name="Hensen N."/>
            <person name="Bonometti L."/>
            <person name="Westerberg I."/>
            <person name="Brannstrom I.O."/>
            <person name="Guillou S."/>
            <person name="Cros-Aarteil S."/>
            <person name="Calhoun S."/>
            <person name="Haridas S."/>
            <person name="Kuo A."/>
            <person name="Mondo S."/>
            <person name="Pangilinan J."/>
            <person name="Riley R."/>
            <person name="LaButti K."/>
            <person name="Andreopoulos B."/>
            <person name="Lipzen A."/>
            <person name="Chen C."/>
            <person name="Yan M."/>
            <person name="Daum C."/>
            <person name="Ng V."/>
            <person name="Clum A."/>
            <person name="Steindorff A."/>
            <person name="Ohm R.A."/>
            <person name="Martin F."/>
            <person name="Silar P."/>
            <person name="Natvig D.O."/>
            <person name="Lalanne C."/>
            <person name="Gautier V."/>
            <person name="Ament-Velasquez S.L."/>
            <person name="Kruys A."/>
            <person name="Hutchinson M.I."/>
            <person name="Powell A.J."/>
            <person name="Barry K."/>
            <person name="Miller A.N."/>
            <person name="Grigoriev I.V."/>
            <person name="Debuchy R."/>
            <person name="Gladieux P."/>
            <person name="Hiltunen Thoren M."/>
            <person name="Johannesson H."/>
        </authorList>
    </citation>
    <scope>NUCLEOTIDE SEQUENCE</scope>
    <source>
        <strain evidence="2">CBS 990.96</strain>
    </source>
</reference>
<name>A0AAN6YPP1_9PEZI</name>
<dbReference type="InterPro" id="IPR002575">
    <property type="entry name" value="Aminoglycoside_PTrfase"/>
</dbReference>
<dbReference type="InterPro" id="IPR011009">
    <property type="entry name" value="Kinase-like_dom_sf"/>
</dbReference>
<comment type="caution">
    <text evidence="2">The sequence shown here is derived from an EMBL/GenBank/DDBJ whole genome shotgun (WGS) entry which is preliminary data.</text>
</comment>
<reference evidence="2" key="2">
    <citation type="submission" date="2023-05" db="EMBL/GenBank/DDBJ databases">
        <authorList>
            <consortium name="Lawrence Berkeley National Laboratory"/>
            <person name="Steindorff A."/>
            <person name="Hensen N."/>
            <person name="Bonometti L."/>
            <person name="Westerberg I."/>
            <person name="Brannstrom I.O."/>
            <person name="Guillou S."/>
            <person name="Cros-Aarteil S."/>
            <person name="Calhoun S."/>
            <person name="Haridas S."/>
            <person name="Kuo A."/>
            <person name="Mondo S."/>
            <person name="Pangilinan J."/>
            <person name="Riley R."/>
            <person name="Labutti K."/>
            <person name="Andreopoulos B."/>
            <person name="Lipzen A."/>
            <person name="Chen C."/>
            <person name="Yanf M."/>
            <person name="Daum C."/>
            <person name="Ng V."/>
            <person name="Clum A."/>
            <person name="Ohm R."/>
            <person name="Martin F."/>
            <person name="Silar P."/>
            <person name="Natvig D."/>
            <person name="Lalanne C."/>
            <person name="Gautier V."/>
            <person name="Ament-Velasquez S.L."/>
            <person name="Kruys A."/>
            <person name="Hutchinson M.I."/>
            <person name="Powell A.J."/>
            <person name="Barry K."/>
            <person name="Miller A.N."/>
            <person name="Grigoriev I.V."/>
            <person name="Debuchy R."/>
            <person name="Gladieux P."/>
            <person name="Thoren M.H."/>
            <person name="Johannesson H."/>
        </authorList>
    </citation>
    <scope>NUCLEOTIDE SEQUENCE</scope>
    <source>
        <strain evidence="2">CBS 990.96</strain>
    </source>
</reference>
<dbReference type="Pfam" id="PF01636">
    <property type="entry name" value="APH"/>
    <property type="match status" value="1"/>
</dbReference>
<protein>
    <recommendedName>
        <fullName evidence="1">Aminoglycoside phosphotransferase domain-containing protein</fullName>
    </recommendedName>
</protein>
<sequence length="560" mass="62424">MDPPPINDEVHKVLDLIESQGLPYPSGQLLGAFVTEALNPIIAAHYVKSRLQLGQASSLVANWSYIIESITQKGSPPPKPDDATRKDIIKRDGNRCCITGKSGSRCDPLLVEPILPVPDGWLSEKEGGVNDMLGAFFGPPYRDWWLSYAETPEFTSAYANHWLVKRSGAKAFAQGLVKLDRRQPSMIEYKLRHVEIKPDKPIQVDGTFPLLGDHSRNGIETVDPRFIGTHARLAKAIQFLDISKNLAPGNGRPPKSRSGVSCKVLLKPLTALSSLLFSAFLGTWGFVPGRLRFATYGMLHKFGGLWYQQEAATVQRLPFGLYLKNHHDPVDIENEFNALRVVGQNTSIPVPEALDWVSSGKRNHDPYSDEPGAYLLTTRIPGLPLSRCLYVLSDRDCEDIATQLKNYVAQLRDIPNPYGPDNVISNTLGQACRDTRICGARPVGPFPDEASFSQMVRFSDDPARRGHKIVFTHADLNPRNIMVDRVVGSDGSAGWAVTGIIDWESAGQYPEYWEYTKSLFEGFRWPQRYNDMIHNVFGEFGDYAAEVEVERRSWEAGDAV</sequence>
<dbReference type="AlphaFoldDB" id="A0AAN6YPP1"/>
<organism evidence="2 3">
    <name type="scientific">Podospora fimiseda</name>
    <dbReference type="NCBI Taxonomy" id="252190"/>
    <lineage>
        <taxon>Eukaryota</taxon>
        <taxon>Fungi</taxon>
        <taxon>Dikarya</taxon>
        <taxon>Ascomycota</taxon>
        <taxon>Pezizomycotina</taxon>
        <taxon>Sordariomycetes</taxon>
        <taxon>Sordariomycetidae</taxon>
        <taxon>Sordariales</taxon>
        <taxon>Podosporaceae</taxon>
        <taxon>Podospora</taxon>
    </lineage>
</organism>
<proteinExistence type="predicted"/>
<gene>
    <name evidence="2" type="ORF">QBC38DRAFT_490472</name>
</gene>
<accession>A0AAN6YPP1</accession>
<feature type="domain" description="Aminoglycoside phosphotransferase" evidence="1">
    <location>
        <begin position="327"/>
        <end position="531"/>
    </location>
</feature>
<evidence type="ECO:0000259" key="1">
    <source>
        <dbReference type="Pfam" id="PF01636"/>
    </source>
</evidence>
<dbReference type="Proteomes" id="UP001301958">
    <property type="component" value="Unassembled WGS sequence"/>
</dbReference>
<dbReference type="SUPFAM" id="SSF56112">
    <property type="entry name" value="Protein kinase-like (PK-like)"/>
    <property type="match status" value="1"/>
</dbReference>
<evidence type="ECO:0000313" key="3">
    <source>
        <dbReference type="Proteomes" id="UP001301958"/>
    </source>
</evidence>
<dbReference type="PANTHER" id="PTHR21310:SF58">
    <property type="entry name" value="AMINOGLYCOSIDE PHOSPHOTRANSFERASE DOMAIN-CONTAINING PROTEIN"/>
    <property type="match status" value="1"/>
</dbReference>